<keyword evidence="2" id="KW-1185">Reference proteome</keyword>
<dbReference type="Proteomes" id="UP001359781">
    <property type="component" value="Unassembled WGS sequence"/>
</dbReference>
<gene>
    <name evidence="1" type="ORF">V5S96_04890</name>
</gene>
<name>A0ABU8NY37_9CORY</name>
<sequence length="285" mass="29763">MPSESLILAPAAHVVVRDSHSVQCGIDARRAGIVEVAHPRAVAAALAGARRATPRPEIVERLRAAGLPRLAAASLVGELVEYRVLRRADADRAPITVLGSSRLARLAAALLREDGLAVRRPPGGSPGDAHGLHSLHDLCGPVLLVDSATQYGRLVPALLRHCPTVLPALLLGAHGVIGPTRIEGAGPCPVCYVLHRNEEDPRWYRVLTQVTDPGHGPSLHATAARLSACGAWLAGAAPEPPGHPGMALGPGEVLSIDPYRAAGMERRAALRPHPRCVLCGREGGG</sequence>
<evidence type="ECO:0008006" key="3">
    <source>
        <dbReference type="Google" id="ProtNLM"/>
    </source>
</evidence>
<proteinExistence type="predicted"/>
<organism evidence="1 2">
    <name type="scientific">Corynebacterium mastitidis</name>
    <dbReference type="NCBI Taxonomy" id="161890"/>
    <lineage>
        <taxon>Bacteria</taxon>
        <taxon>Bacillati</taxon>
        <taxon>Actinomycetota</taxon>
        <taxon>Actinomycetes</taxon>
        <taxon>Mycobacteriales</taxon>
        <taxon>Corynebacteriaceae</taxon>
        <taxon>Corynebacterium</taxon>
    </lineage>
</organism>
<reference evidence="1 2" key="1">
    <citation type="submission" date="2024-02" db="EMBL/GenBank/DDBJ databases">
        <title>Whole genome sequencing and characterization of Corynebacterium isolated from the ocular surface of dry eye disease sufferers.</title>
        <authorList>
            <person name="Naqvi M."/>
        </authorList>
    </citation>
    <scope>NUCLEOTIDE SEQUENCE [LARGE SCALE GENOMIC DNA]</scope>
    <source>
        <strain evidence="1 2">PCRF</strain>
    </source>
</reference>
<protein>
    <recommendedName>
        <fullName evidence="3">TOMM leader peptide-binding protein</fullName>
    </recommendedName>
</protein>
<dbReference type="RefSeq" id="WP_337889863.1">
    <property type="nucleotide sequence ID" value="NZ_JBAHVI010000004.1"/>
</dbReference>
<accession>A0ABU8NY37</accession>
<comment type="caution">
    <text evidence="1">The sequence shown here is derived from an EMBL/GenBank/DDBJ whole genome shotgun (WGS) entry which is preliminary data.</text>
</comment>
<dbReference type="EMBL" id="JBAHVJ010000004">
    <property type="protein sequence ID" value="MEJ4099702.1"/>
    <property type="molecule type" value="Genomic_DNA"/>
</dbReference>
<evidence type="ECO:0000313" key="2">
    <source>
        <dbReference type="Proteomes" id="UP001359781"/>
    </source>
</evidence>
<dbReference type="Gene3D" id="3.40.50.720">
    <property type="entry name" value="NAD(P)-binding Rossmann-like Domain"/>
    <property type="match status" value="1"/>
</dbReference>
<evidence type="ECO:0000313" key="1">
    <source>
        <dbReference type="EMBL" id="MEJ4099702.1"/>
    </source>
</evidence>